<dbReference type="EMBL" id="CATZAT010000004">
    <property type="protein sequence ID" value="CAJ0791835.1"/>
    <property type="molecule type" value="Genomic_DNA"/>
</dbReference>
<organism evidence="1 2">
    <name type="scientific">Ralstonia holmesii</name>
    <dbReference type="NCBI Taxonomy" id="3058602"/>
    <lineage>
        <taxon>Bacteria</taxon>
        <taxon>Pseudomonadati</taxon>
        <taxon>Pseudomonadota</taxon>
        <taxon>Betaproteobacteria</taxon>
        <taxon>Burkholderiales</taxon>
        <taxon>Burkholderiaceae</taxon>
        <taxon>Ralstonia</taxon>
    </lineage>
</organism>
<dbReference type="Proteomes" id="UP001189663">
    <property type="component" value="Unassembled WGS sequence"/>
</dbReference>
<protein>
    <submittedName>
        <fullName evidence="1">Uncharacterized protein</fullName>
    </submittedName>
</protein>
<accession>A0ABC8QDB4</accession>
<gene>
    <name evidence="1" type="ORF">LMG18096_02597</name>
</gene>
<proteinExistence type="predicted"/>
<evidence type="ECO:0000313" key="2">
    <source>
        <dbReference type="Proteomes" id="UP001189663"/>
    </source>
</evidence>
<comment type="caution">
    <text evidence="1">The sequence shown here is derived from an EMBL/GenBank/DDBJ whole genome shotgun (WGS) entry which is preliminary data.</text>
</comment>
<sequence>MAAPGGRVVASELANGDEALSFNTAEMAHCDARMLQCTKYRPVPDFCSPPEALECGFECAGVVESNQASPGLMRAGFQPKALYT</sequence>
<evidence type="ECO:0000313" key="1">
    <source>
        <dbReference type="EMBL" id="CAJ0791835.1"/>
    </source>
</evidence>
<name>A0ABC8QDB4_9RALS</name>
<keyword evidence="2" id="KW-1185">Reference proteome</keyword>
<dbReference type="AlphaFoldDB" id="A0ABC8QDB4"/>
<reference evidence="1 2" key="1">
    <citation type="submission" date="2023-07" db="EMBL/GenBank/DDBJ databases">
        <authorList>
            <person name="Peeters C."/>
        </authorList>
    </citation>
    <scope>NUCLEOTIDE SEQUENCE [LARGE SCALE GENOMIC DNA]</scope>
    <source>
        <strain evidence="1 2">LMG 18096</strain>
    </source>
</reference>